<dbReference type="EMBL" id="WUAV01000005">
    <property type="protein sequence ID" value="KAF1754042.1"/>
    <property type="molecule type" value="Genomic_DNA"/>
</dbReference>
<accession>A0A2P4UTC8</accession>
<gene>
    <name evidence="1" type="ORF">GCK72_020596</name>
    <name evidence="2" type="ORF">GCK72_020598</name>
    <name evidence="3" type="ORF">GCK72_020600</name>
    <name evidence="4" type="ORF">GCK72_020602</name>
</gene>
<evidence type="ECO:0000313" key="2">
    <source>
        <dbReference type="EMBL" id="KAF1754040.1"/>
    </source>
</evidence>
<dbReference type="Proteomes" id="UP000483820">
    <property type="component" value="Chromosome V"/>
</dbReference>
<sequence length="202" mass="24300">MIFSGLPFKEVWKLTFQVNRQNTTRNAKRVLNKWIDDNWPTTETPFDKQIAYEIAFRRVQRPRIKIPATVKLATSWSPTQKTTTAAPTLWTTRYRSDKECARTKALSFLDHRDSLKSFIRYLFRTTQQKQLLTDEEAVQMRKIFWKLDRKNKNLFSSYDFMWELNKNYWGKPNVTLNIHQFTDDWQKNDPKAKLILWNLPDC</sequence>
<evidence type="ECO:0000313" key="3">
    <source>
        <dbReference type="EMBL" id="KAF1754042.1"/>
    </source>
</evidence>
<dbReference type="PANTHER" id="PTHR36946">
    <property type="entry name" value="PROTEIN CBG13897-RELATED"/>
    <property type="match status" value="1"/>
</dbReference>
<name>A0A2P4UTC8_CAERE</name>
<comment type="caution">
    <text evidence="4">The sequence shown here is derived from an EMBL/GenBank/DDBJ whole genome shotgun (WGS) entry which is preliminary data.</text>
</comment>
<dbReference type="PANTHER" id="PTHR36946:SF5">
    <property type="entry name" value="SALIVARY LIPOCALIN"/>
    <property type="match status" value="1"/>
</dbReference>
<organism evidence="4 5">
    <name type="scientific">Caenorhabditis remanei</name>
    <name type="common">Caenorhabditis vulgaris</name>
    <dbReference type="NCBI Taxonomy" id="31234"/>
    <lineage>
        <taxon>Eukaryota</taxon>
        <taxon>Metazoa</taxon>
        <taxon>Ecdysozoa</taxon>
        <taxon>Nematoda</taxon>
        <taxon>Chromadorea</taxon>
        <taxon>Rhabditida</taxon>
        <taxon>Rhabditina</taxon>
        <taxon>Rhabditomorpha</taxon>
        <taxon>Rhabditoidea</taxon>
        <taxon>Rhabditidae</taxon>
        <taxon>Peloderinae</taxon>
        <taxon>Caenorhabditis</taxon>
    </lineage>
</organism>
<evidence type="ECO:0000313" key="1">
    <source>
        <dbReference type="EMBL" id="KAF1754038.1"/>
    </source>
</evidence>
<evidence type="ECO:0000313" key="5">
    <source>
        <dbReference type="Proteomes" id="UP000483820"/>
    </source>
</evidence>
<protein>
    <submittedName>
        <fullName evidence="4">Uncharacterized protein</fullName>
    </submittedName>
</protein>
<dbReference type="GeneID" id="78776952"/>
<dbReference type="AlphaFoldDB" id="A0A2P4UTC8"/>
<dbReference type="EMBL" id="WUAV01000005">
    <property type="protein sequence ID" value="KAF1754044.1"/>
    <property type="molecule type" value="Genomic_DNA"/>
</dbReference>
<dbReference type="EMBL" id="WUAV01000005">
    <property type="protein sequence ID" value="KAF1754040.1"/>
    <property type="molecule type" value="Genomic_DNA"/>
</dbReference>
<proteinExistence type="predicted"/>
<reference evidence="4 5" key="1">
    <citation type="submission" date="2019-12" db="EMBL/GenBank/DDBJ databases">
        <title>Chromosome-level assembly of the Caenorhabditis remanei genome.</title>
        <authorList>
            <person name="Teterina A.A."/>
            <person name="Willis J.H."/>
            <person name="Phillips P.C."/>
        </authorList>
    </citation>
    <scope>NUCLEOTIDE SEQUENCE [LARGE SCALE GENOMIC DNA]</scope>
    <source>
        <strain evidence="4 5">PX506</strain>
        <tissue evidence="4">Whole organism</tissue>
    </source>
</reference>
<dbReference type="EMBL" id="WUAV01000005">
    <property type="protein sequence ID" value="KAF1754038.1"/>
    <property type="molecule type" value="Genomic_DNA"/>
</dbReference>
<dbReference type="RefSeq" id="XP_053582584.1">
    <property type="nucleotide sequence ID" value="XM_053733671.1"/>
</dbReference>
<evidence type="ECO:0000313" key="4">
    <source>
        <dbReference type="EMBL" id="KAF1754044.1"/>
    </source>
</evidence>
<dbReference type="KEGG" id="crq:GCK72_020596"/>
<dbReference type="CTD" id="78776952"/>